<organism evidence="2 3">
    <name type="scientific">Symbiodinium microadriaticum</name>
    <name type="common">Dinoflagellate</name>
    <name type="synonym">Zooxanthella microadriatica</name>
    <dbReference type="NCBI Taxonomy" id="2951"/>
    <lineage>
        <taxon>Eukaryota</taxon>
        <taxon>Sar</taxon>
        <taxon>Alveolata</taxon>
        <taxon>Dinophyceae</taxon>
        <taxon>Suessiales</taxon>
        <taxon>Symbiodiniaceae</taxon>
        <taxon>Symbiodinium</taxon>
    </lineage>
</organism>
<reference evidence="2 3" key="1">
    <citation type="submission" date="2016-02" db="EMBL/GenBank/DDBJ databases">
        <title>Genome analysis of coral dinoflagellate symbionts highlights evolutionary adaptations to a symbiotic lifestyle.</title>
        <authorList>
            <person name="Aranda M."/>
            <person name="Li Y."/>
            <person name="Liew Y.J."/>
            <person name="Baumgarten S."/>
            <person name="Simakov O."/>
            <person name="Wilson M."/>
            <person name="Piel J."/>
            <person name="Ashoor H."/>
            <person name="Bougouffa S."/>
            <person name="Bajic V.B."/>
            <person name="Ryu T."/>
            <person name="Ravasi T."/>
            <person name="Bayer T."/>
            <person name="Micklem G."/>
            <person name="Kim H."/>
            <person name="Bhak J."/>
            <person name="Lajeunesse T.C."/>
            <person name="Voolstra C.R."/>
        </authorList>
    </citation>
    <scope>NUCLEOTIDE SEQUENCE [LARGE SCALE GENOMIC DNA]</scope>
    <source>
        <strain evidence="2 3">CCMP2467</strain>
    </source>
</reference>
<dbReference type="OrthoDB" id="422899at2759"/>
<name>A0A1Q9D4R6_SYMMI</name>
<protein>
    <submittedName>
        <fullName evidence="2">Uncharacterized protein</fullName>
    </submittedName>
</protein>
<sequence length="372" mass="41226">MKLATPFTDEWTLPVSCAKGSRQSSRDVVNSDRRKSSRRSSSIQSVAPLSARIASPRGFDREQNVRSLRGRTGQDYTVQQPADRHAEAEYTWASWLRRPLSGYGVHFFLNAFELGKLQGNMLVELSGRAKACTNGYKSSFDKGLQNDVTTSLERLNEAQHREFAPLTSEVGLRMPEEPDPRDKVQKHASDLNIRSKYKITAPEGYTLYDSSLRESFHAHADLVAYENLRAKRTREIEELYSRPYEDFPVEEFVEKLPGPIVEEVDEPMHSLPEKMAGAAKQEPTSAPMEIDGPEGSPSGEVSGVKVEQPEGSSHEQVSGTKDVHVKDAGDTGRQDADEAMGSSPPGEEPMSDVNSSSSQDATDEEQLHDQGI</sequence>
<dbReference type="Proteomes" id="UP000186817">
    <property type="component" value="Unassembled WGS sequence"/>
</dbReference>
<proteinExistence type="predicted"/>
<feature type="compositionally biased region" description="Polar residues" evidence="1">
    <location>
        <begin position="310"/>
        <end position="319"/>
    </location>
</feature>
<gene>
    <name evidence="2" type="ORF">AK812_SmicGene28399</name>
</gene>
<feature type="compositionally biased region" description="Basic and acidic residues" evidence="1">
    <location>
        <begin position="321"/>
        <end position="336"/>
    </location>
</feature>
<dbReference type="AlphaFoldDB" id="A0A1Q9D4R6"/>
<feature type="region of interest" description="Disordered" evidence="1">
    <location>
        <begin position="21"/>
        <end position="48"/>
    </location>
</feature>
<comment type="caution">
    <text evidence="2">The sequence shown here is derived from an EMBL/GenBank/DDBJ whole genome shotgun (WGS) entry which is preliminary data.</text>
</comment>
<evidence type="ECO:0000313" key="2">
    <source>
        <dbReference type="EMBL" id="OLP90104.1"/>
    </source>
</evidence>
<evidence type="ECO:0000313" key="3">
    <source>
        <dbReference type="Proteomes" id="UP000186817"/>
    </source>
</evidence>
<feature type="compositionally biased region" description="Low complexity" evidence="1">
    <location>
        <begin position="293"/>
        <end position="306"/>
    </location>
</feature>
<feature type="region of interest" description="Disordered" evidence="1">
    <location>
        <begin position="274"/>
        <end position="372"/>
    </location>
</feature>
<keyword evidence="3" id="KW-1185">Reference proteome</keyword>
<dbReference type="EMBL" id="LSRX01000728">
    <property type="protein sequence ID" value="OLP90104.1"/>
    <property type="molecule type" value="Genomic_DNA"/>
</dbReference>
<evidence type="ECO:0000256" key="1">
    <source>
        <dbReference type="SAM" id="MobiDB-lite"/>
    </source>
</evidence>
<accession>A0A1Q9D4R6</accession>